<keyword evidence="3" id="KW-1185">Reference proteome</keyword>
<sequence>MNQSDIELQLKVWKELAINKQVLMQTAATALGLKAECSSEELESALKATIEKAKKLESALTAANEKSSAEITELKDQLKRTEAQREEERAAKESFETELKASEDRVVAGRQANADELKKIKVQLADKQKELKQITKTLADTPENVVKKMKALKKEKMDEANDRKRAEENSRNLKKEKQRVEQDLKESQALVERAGELVSGYRELHKIANEQFTQLAEKVEDKDALTALPEVDEAILEAIENANSDEQNKGKSKK</sequence>
<evidence type="ECO:0000313" key="3">
    <source>
        <dbReference type="Proteomes" id="UP001548189"/>
    </source>
</evidence>
<reference evidence="2 3" key="1">
    <citation type="submission" date="2024-06" db="EMBL/GenBank/DDBJ databases">
        <authorList>
            <person name="Li F."/>
        </authorList>
    </citation>
    <scope>NUCLEOTIDE SEQUENCE [LARGE SCALE GENOMIC DNA]</scope>
    <source>
        <strain evidence="2 3">GXAS 311</strain>
    </source>
</reference>
<evidence type="ECO:0000256" key="1">
    <source>
        <dbReference type="SAM" id="MobiDB-lite"/>
    </source>
</evidence>
<gene>
    <name evidence="2" type="ORF">ABVT43_08215</name>
</gene>
<dbReference type="EMBL" id="JBEVCJ010000007">
    <property type="protein sequence ID" value="MET1255106.1"/>
    <property type="molecule type" value="Genomic_DNA"/>
</dbReference>
<protein>
    <submittedName>
        <fullName evidence="2">Uncharacterized protein</fullName>
    </submittedName>
</protein>
<feature type="region of interest" description="Disordered" evidence="1">
    <location>
        <begin position="61"/>
        <end position="99"/>
    </location>
</feature>
<proteinExistence type="predicted"/>
<accession>A0ABV2BT41</accession>
<feature type="region of interest" description="Disordered" evidence="1">
    <location>
        <begin position="153"/>
        <end position="186"/>
    </location>
</feature>
<dbReference type="RefSeq" id="WP_353895692.1">
    <property type="nucleotide sequence ID" value="NZ_JBEVCJ010000007.1"/>
</dbReference>
<organism evidence="2 3">
    <name type="scientific">Aliikangiella maris</name>
    <dbReference type="NCBI Taxonomy" id="3162458"/>
    <lineage>
        <taxon>Bacteria</taxon>
        <taxon>Pseudomonadati</taxon>
        <taxon>Pseudomonadota</taxon>
        <taxon>Gammaproteobacteria</taxon>
        <taxon>Oceanospirillales</taxon>
        <taxon>Pleioneaceae</taxon>
        <taxon>Aliikangiella</taxon>
    </lineage>
</organism>
<feature type="compositionally biased region" description="Basic and acidic residues" evidence="1">
    <location>
        <begin position="72"/>
        <end position="99"/>
    </location>
</feature>
<comment type="caution">
    <text evidence="2">The sequence shown here is derived from an EMBL/GenBank/DDBJ whole genome shotgun (WGS) entry which is preliminary data.</text>
</comment>
<evidence type="ECO:0000313" key="2">
    <source>
        <dbReference type="EMBL" id="MET1255106.1"/>
    </source>
</evidence>
<name>A0ABV2BT41_9GAMM</name>
<dbReference type="Proteomes" id="UP001548189">
    <property type="component" value="Unassembled WGS sequence"/>
</dbReference>